<dbReference type="GO" id="GO:0004518">
    <property type="term" value="F:nuclease activity"/>
    <property type="evidence" value="ECO:0007669"/>
    <property type="project" value="UniProtKB-KW"/>
</dbReference>
<dbReference type="InterPro" id="IPR013961">
    <property type="entry name" value="RAI1"/>
</dbReference>
<evidence type="ECO:0000256" key="2">
    <source>
        <dbReference type="RuleBase" id="RU367113"/>
    </source>
</evidence>
<keyword evidence="2" id="KW-0378">Hydrolase</keyword>
<dbReference type="Proteomes" id="UP000324832">
    <property type="component" value="Unassembled WGS sequence"/>
</dbReference>
<evidence type="ECO:0000259" key="3">
    <source>
        <dbReference type="Pfam" id="PF08652"/>
    </source>
</evidence>
<dbReference type="Pfam" id="PF08652">
    <property type="entry name" value="RAI1"/>
    <property type="match status" value="1"/>
</dbReference>
<dbReference type="EC" id="3.6.1.-" evidence="2"/>
<dbReference type="EMBL" id="FZQP02002315">
    <property type="protein sequence ID" value="VVC95411.1"/>
    <property type="molecule type" value="Genomic_DNA"/>
</dbReference>
<keyword evidence="5" id="KW-1185">Reference proteome</keyword>
<feature type="domain" description="RAI1-like" evidence="3">
    <location>
        <begin position="48"/>
        <end position="218"/>
    </location>
</feature>
<evidence type="ECO:0000313" key="4">
    <source>
        <dbReference type="EMBL" id="VVC95411.1"/>
    </source>
</evidence>
<keyword evidence="2" id="KW-0540">Nuclease</keyword>
<keyword evidence="2" id="KW-0479">Metal-binding</keyword>
<protein>
    <recommendedName>
        <fullName evidence="2">Decapping nuclease</fullName>
        <ecNumber evidence="2">3.6.1.-</ecNumber>
    </recommendedName>
</protein>
<evidence type="ECO:0000313" key="5">
    <source>
        <dbReference type="Proteomes" id="UP000324832"/>
    </source>
</evidence>
<dbReference type="PANTHER" id="PTHR12395">
    <property type="entry name" value="DOM-3 RELATED"/>
    <property type="match status" value="1"/>
</dbReference>
<proteinExistence type="inferred from homology"/>
<organism evidence="4 5">
    <name type="scientific">Leptidea sinapis</name>
    <dbReference type="NCBI Taxonomy" id="189913"/>
    <lineage>
        <taxon>Eukaryota</taxon>
        <taxon>Metazoa</taxon>
        <taxon>Ecdysozoa</taxon>
        <taxon>Arthropoda</taxon>
        <taxon>Hexapoda</taxon>
        <taxon>Insecta</taxon>
        <taxon>Pterygota</taxon>
        <taxon>Neoptera</taxon>
        <taxon>Endopterygota</taxon>
        <taxon>Lepidoptera</taxon>
        <taxon>Glossata</taxon>
        <taxon>Ditrysia</taxon>
        <taxon>Papilionoidea</taxon>
        <taxon>Pieridae</taxon>
        <taxon>Dismorphiinae</taxon>
        <taxon>Leptidea</taxon>
    </lineage>
</organism>
<comment type="function">
    <text evidence="2">Decapping enzyme for NAD-capped RNAs: specifically hydrolyzes the nicotinamide adenine dinucleotide (NAD) cap from a subset of RNAs by removing the entire NAD moiety from the 5'-end of an NAD-capped RNA.</text>
</comment>
<comment type="cofactor">
    <cofactor evidence="2">
        <name>a divalent metal cation</name>
        <dbReference type="ChEBI" id="CHEBI:60240"/>
    </cofactor>
</comment>
<dbReference type="GO" id="GO:0003723">
    <property type="term" value="F:RNA binding"/>
    <property type="evidence" value="ECO:0007669"/>
    <property type="project" value="UniProtKB-KW"/>
</dbReference>
<dbReference type="PANTHER" id="PTHR12395:SF9">
    <property type="entry name" value="DECAPPING AND EXORIBONUCLEASE PROTEIN"/>
    <property type="match status" value="1"/>
</dbReference>
<keyword evidence="2" id="KW-0694">RNA-binding</keyword>
<keyword evidence="2" id="KW-0547">Nucleotide-binding</keyword>
<comment type="similarity">
    <text evidence="1 2">Belongs to the DXO/Dom3Z family.</text>
</comment>
<sequence>MSIHHNELCVNSEIYQKPFPHFGRPRIIGYIDIENLKYAQNIRNCEVSFDLNEQINNGNIYLCARDTEEKKMQKKNMTVRDLMFSSWGYKFEQYVVSDSPQTDPTPEMPVNETEEFSLVLKTNINRHNIVFGAEMDGIRCDKECVQEKPDLVLGPEALIQYLSSKEFIEIKTSRHIETSNQDRNFRRFKAKKWWCQSFLVGIDTILCGFRNDDGIVERCLYKEIKLKFGEMGLNNLHSVPLTGLLFEWKPGCNVRVNRNYRHEDDQIIPDKGRIEKEMLTQ</sequence>
<gene>
    <name evidence="4" type="ORF">LSINAPIS_LOCUS7132</name>
</gene>
<dbReference type="GO" id="GO:0000166">
    <property type="term" value="F:nucleotide binding"/>
    <property type="evidence" value="ECO:0007669"/>
    <property type="project" value="UniProtKB-KW"/>
</dbReference>
<dbReference type="GO" id="GO:0110155">
    <property type="term" value="P:NAD-cap decapping"/>
    <property type="evidence" value="ECO:0007669"/>
    <property type="project" value="TreeGrafter"/>
</dbReference>
<comment type="subcellular location">
    <subcellularLocation>
        <location evidence="2">Nucleus</location>
    </subcellularLocation>
</comment>
<dbReference type="GO" id="GO:0005634">
    <property type="term" value="C:nucleus"/>
    <property type="evidence" value="ECO:0007669"/>
    <property type="project" value="UniProtKB-SubCell"/>
</dbReference>
<dbReference type="GO" id="GO:0000956">
    <property type="term" value="P:nuclear-transcribed mRNA catabolic process"/>
    <property type="evidence" value="ECO:0007669"/>
    <property type="project" value="TreeGrafter"/>
</dbReference>
<name>A0A5E4QDQ4_9NEOP</name>
<dbReference type="GO" id="GO:0046872">
    <property type="term" value="F:metal ion binding"/>
    <property type="evidence" value="ECO:0007669"/>
    <property type="project" value="UniProtKB-KW"/>
</dbReference>
<dbReference type="GO" id="GO:0005829">
    <property type="term" value="C:cytosol"/>
    <property type="evidence" value="ECO:0007669"/>
    <property type="project" value="TreeGrafter"/>
</dbReference>
<reference evidence="4 5" key="1">
    <citation type="submission" date="2017-07" db="EMBL/GenBank/DDBJ databases">
        <authorList>
            <person name="Talla V."/>
            <person name="Backstrom N."/>
        </authorList>
    </citation>
    <scope>NUCLEOTIDE SEQUENCE [LARGE SCALE GENOMIC DNA]</scope>
</reference>
<dbReference type="GO" id="GO:0034353">
    <property type="term" value="F:mRNA 5'-diphosphatase activity"/>
    <property type="evidence" value="ECO:0007669"/>
    <property type="project" value="TreeGrafter"/>
</dbReference>
<evidence type="ECO:0000256" key="1">
    <source>
        <dbReference type="ARBA" id="ARBA00006562"/>
    </source>
</evidence>
<dbReference type="InterPro" id="IPR039039">
    <property type="entry name" value="RAI1-like_fam"/>
</dbReference>
<dbReference type="AlphaFoldDB" id="A0A5E4QDQ4"/>
<accession>A0A5E4QDQ4</accession>
<keyword evidence="2" id="KW-0539">Nucleus</keyword>